<dbReference type="Proteomes" id="UP000036168">
    <property type="component" value="Unassembled WGS sequence"/>
</dbReference>
<dbReference type="RefSeq" id="WP_048353718.1">
    <property type="nucleotide sequence ID" value="NZ_JARRTL010000027.1"/>
</dbReference>
<dbReference type="Proteomes" id="UP001341297">
    <property type="component" value="Unassembled WGS sequence"/>
</dbReference>
<keyword evidence="1" id="KW-1133">Transmembrane helix</keyword>
<feature type="transmembrane region" description="Helical" evidence="1">
    <location>
        <begin position="59"/>
        <end position="80"/>
    </location>
</feature>
<protein>
    <submittedName>
        <fullName evidence="2">Uncharacterized protein</fullName>
    </submittedName>
</protein>
<reference evidence="2 4" key="1">
    <citation type="journal article" date="2015" name="Int. J. Syst. Evol. Microbiol.">
        <title>Bacillus glycinifermentans sp. nov., isolated from fermented soybean paste.</title>
        <authorList>
            <person name="Kim S.J."/>
            <person name="Dunlap C.A."/>
            <person name="Kwon S.W."/>
            <person name="Rooney A.P."/>
        </authorList>
    </citation>
    <scope>NUCLEOTIDE SEQUENCE [LARGE SCALE GENOMIC DNA]</scope>
    <source>
        <strain evidence="2 4">GO-13</strain>
    </source>
</reference>
<reference evidence="3 5" key="3">
    <citation type="submission" date="2023-03" db="EMBL/GenBank/DDBJ databases">
        <title>Agriculturally important microbes genome sequencing.</title>
        <authorList>
            <person name="Dunlap C."/>
        </authorList>
    </citation>
    <scope>NUCLEOTIDE SEQUENCE [LARGE SCALE GENOMIC DNA]</scope>
    <source>
        <strain evidence="3 5">CBP-3203</strain>
    </source>
</reference>
<accession>A0A0T6BI59</accession>
<evidence type="ECO:0000313" key="3">
    <source>
        <dbReference type="EMBL" id="MEC0487177.1"/>
    </source>
</evidence>
<sequence length="213" mass="24292">MLSSILIILATLLIVGGLIFFIVLKLFSGAVSGIFEIFRGRNRDENRSAQNDNNSSPRLIRRGIGLVVLVLFAVFLYKAFVSPDSGMSVLNIRLQDKIQNSYKESLQLHQEGTNYSFTRYGTEGVFANMKYDTAFQNDHLGAEGYILKIDYEDASKSDKEKLFDLLAKDRTMFPEWVEDELKKNMVGSRVEGDEELYSSKNGFEFYKYDKKGK</sequence>
<organism evidence="2 4">
    <name type="scientific">Bacillus glycinifermentans</name>
    <dbReference type="NCBI Taxonomy" id="1664069"/>
    <lineage>
        <taxon>Bacteria</taxon>
        <taxon>Bacillati</taxon>
        <taxon>Bacillota</taxon>
        <taxon>Bacilli</taxon>
        <taxon>Bacillales</taxon>
        <taxon>Bacillaceae</taxon>
        <taxon>Bacillus</taxon>
    </lineage>
</organism>
<comment type="caution">
    <text evidence="2">The sequence shown here is derived from an EMBL/GenBank/DDBJ whole genome shotgun (WGS) entry which is preliminary data.</text>
</comment>
<evidence type="ECO:0000313" key="2">
    <source>
        <dbReference type="EMBL" id="KRT87125.1"/>
    </source>
</evidence>
<keyword evidence="1" id="KW-0812">Transmembrane</keyword>
<name>A0A0T6BI59_9BACI</name>
<proteinExistence type="predicted"/>
<dbReference type="EMBL" id="JARRTL010000027">
    <property type="protein sequence ID" value="MEC0487177.1"/>
    <property type="molecule type" value="Genomic_DNA"/>
</dbReference>
<dbReference type="EMBL" id="LECW02000082">
    <property type="protein sequence ID" value="KRT87125.1"/>
    <property type="molecule type" value="Genomic_DNA"/>
</dbReference>
<keyword evidence="5" id="KW-1185">Reference proteome</keyword>
<gene>
    <name evidence="2" type="ORF">AB447_209155</name>
    <name evidence="3" type="ORF">P8828_20700</name>
</gene>
<keyword evidence="1" id="KW-0472">Membrane</keyword>
<evidence type="ECO:0000313" key="4">
    <source>
        <dbReference type="Proteomes" id="UP000036168"/>
    </source>
</evidence>
<feature type="transmembrane region" description="Helical" evidence="1">
    <location>
        <begin position="6"/>
        <end position="38"/>
    </location>
</feature>
<dbReference type="AlphaFoldDB" id="A0A0T6BI59"/>
<evidence type="ECO:0000313" key="5">
    <source>
        <dbReference type="Proteomes" id="UP001341297"/>
    </source>
</evidence>
<evidence type="ECO:0000256" key="1">
    <source>
        <dbReference type="SAM" id="Phobius"/>
    </source>
</evidence>
<reference evidence="2" key="2">
    <citation type="submission" date="2015-10" db="EMBL/GenBank/DDBJ databases">
        <authorList>
            <person name="Gilbert D.G."/>
        </authorList>
    </citation>
    <scope>NUCLEOTIDE SEQUENCE</scope>
    <source>
        <strain evidence="2">GO-13</strain>
    </source>
</reference>